<evidence type="ECO:0008006" key="4">
    <source>
        <dbReference type="Google" id="ProtNLM"/>
    </source>
</evidence>
<dbReference type="Proteomes" id="UP001207337">
    <property type="component" value="Unassembled WGS sequence"/>
</dbReference>
<keyword evidence="3" id="KW-1185">Reference proteome</keyword>
<accession>A0ABT3Q1V8</accession>
<keyword evidence="1" id="KW-1133">Transmembrane helix</keyword>
<name>A0ABT3Q1V8_9BACT</name>
<dbReference type="EMBL" id="JAJNDC010000004">
    <property type="protein sequence ID" value="MCW9714094.1"/>
    <property type="molecule type" value="Genomic_DNA"/>
</dbReference>
<protein>
    <recommendedName>
        <fullName evidence="4">2TM domain-containing protein</fullName>
    </recommendedName>
</protein>
<organism evidence="2 3">
    <name type="scientific">Fodinibius salicampi</name>
    <dbReference type="NCBI Taxonomy" id="1920655"/>
    <lineage>
        <taxon>Bacteria</taxon>
        <taxon>Pseudomonadati</taxon>
        <taxon>Balneolota</taxon>
        <taxon>Balneolia</taxon>
        <taxon>Balneolales</taxon>
        <taxon>Balneolaceae</taxon>
        <taxon>Fodinibius</taxon>
    </lineage>
</organism>
<feature type="transmembrane region" description="Helical" evidence="1">
    <location>
        <begin position="69"/>
        <end position="90"/>
    </location>
</feature>
<evidence type="ECO:0000256" key="1">
    <source>
        <dbReference type="SAM" id="Phobius"/>
    </source>
</evidence>
<reference evidence="2 3" key="1">
    <citation type="submission" date="2021-11" db="EMBL/GenBank/DDBJ databases">
        <title>Aliifidinibius sp. nov., a new bacterium isolated from saline soil.</title>
        <authorList>
            <person name="Galisteo C."/>
            <person name="De La Haba R."/>
            <person name="Sanchez-Porro C."/>
            <person name="Ventosa A."/>
        </authorList>
    </citation>
    <scope>NUCLEOTIDE SEQUENCE [LARGE SCALE GENOMIC DNA]</scope>
    <source>
        <strain evidence="2 3">KACC 190600</strain>
    </source>
</reference>
<keyword evidence="1" id="KW-0472">Membrane</keyword>
<proteinExistence type="predicted"/>
<feature type="transmembrane region" description="Helical" evidence="1">
    <location>
        <begin position="45"/>
        <end position="63"/>
    </location>
</feature>
<evidence type="ECO:0000313" key="3">
    <source>
        <dbReference type="Proteomes" id="UP001207337"/>
    </source>
</evidence>
<evidence type="ECO:0000313" key="2">
    <source>
        <dbReference type="EMBL" id="MCW9714094.1"/>
    </source>
</evidence>
<gene>
    <name evidence="2" type="ORF">LQ318_14370</name>
</gene>
<comment type="caution">
    <text evidence="2">The sequence shown here is derived from an EMBL/GenBank/DDBJ whole genome shotgun (WGS) entry which is preliminary data.</text>
</comment>
<sequence length="111" mass="13125">MTDFSNEKEQEKLESYLKIHLKDDSQSLSVQEQIEELKKKDRNKWIMLAVNIAAVLIFGYSFYFDITELSQTFFIIIVAVFGINVGLIFYQKKQLRELVEYLNWKQLHGQG</sequence>
<keyword evidence="1" id="KW-0812">Transmembrane</keyword>
<dbReference type="RefSeq" id="WP_265791171.1">
    <property type="nucleotide sequence ID" value="NZ_BAABRS010000004.1"/>
</dbReference>